<dbReference type="GO" id="GO:0032259">
    <property type="term" value="P:methylation"/>
    <property type="evidence" value="ECO:0007669"/>
    <property type="project" value="UniProtKB-KW"/>
</dbReference>
<dbReference type="Pfam" id="PF13649">
    <property type="entry name" value="Methyltransf_25"/>
    <property type="match status" value="1"/>
</dbReference>
<dbReference type="InterPro" id="IPR041698">
    <property type="entry name" value="Methyltransf_25"/>
</dbReference>
<keyword evidence="3" id="KW-0489">Methyltransferase</keyword>
<evidence type="ECO:0000259" key="2">
    <source>
        <dbReference type="Pfam" id="PF13649"/>
    </source>
</evidence>
<evidence type="ECO:0000313" key="3">
    <source>
        <dbReference type="EMBL" id="MFC2948415.1"/>
    </source>
</evidence>
<protein>
    <submittedName>
        <fullName evidence="3">Class I SAM-dependent DNA methyltransferase</fullName>
    </submittedName>
</protein>
<dbReference type="Gene3D" id="2.20.25.110">
    <property type="entry name" value="S-adenosyl-L-methionine-dependent methyltransferases"/>
    <property type="match status" value="1"/>
</dbReference>
<organism evidence="3 4">
    <name type="scientific">Virgibacillus sediminis</name>
    <dbReference type="NCBI Taxonomy" id="202260"/>
    <lineage>
        <taxon>Bacteria</taxon>
        <taxon>Bacillati</taxon>
        <taxon>Bacillota</taxon>
        <taxon>Bacilli</taxon>
        <taxon>Bacillales</taxon>
        <taxon>Bacillaceae</taxon>
        <taxon>Virgibacillus</taxon>
    </lineage>
</organism>
<dbReference type="GO" id="GO:0008168">
    <property type="term" value="F:methyltransferase activity"/>
    <property type="evidence" value="ECO:0007669"/>
    <property type="project" value="UniProtKB-KW"/>
</dbReference>
<dbReference type="RefSeq" id="WP_390305375.1">
    <property type="nucleotide sequence ID" value="NZ_JBHRRZ010000015.1"/>
</dbReference>
<dbReference type="Gene3D" id="3.40.50.150">
    <property type="entry name" value="Vaccinia Virus protein VP39"/>
    <property type="match status" value="1"/>
</dbReference>
<evidence type="ECO:0000313" key="4">
    <source>
        <dbReference type="Proteomes" id="UP001595387"/>
    </source>
</evidence>
<sequence length="250" mass="28560">MAYQQMAYLYDRLMEHAPYDQWLEFTEEAFRLYGKPAKRVIDLGCGTGEITIRLAEAGYEVTGVDNSEDMLTYAEHKASHPHSIQWICQDLRSLKGPAGYDAAVSYCDVINYITEPGELKEVFHNVSALLNEGGLFLFDVHSLNHVENDLINNTFADVLDDASYIWFCSEGENPGEMYHDLTFFAAAGDNKYERFDEYHHQRTYSVDFFTKLLAASGFGNIKVYGDFNLKMENTLENAERIFFSAEKRPG</sequence>
<dbReference type="Proteomes" id="UP001595387">
    <property type="component" value="Unassembled WGS sequence"/>
</dbReference>
<gene>
    <name evidence="3" type="ORF">ACFODW_08685</name>
</gene>
<dbReference type="PANTHER" id="PTHR43861">
    <property type="entry name" value="TRANS-ACONITATE 2-METHYLTRANSFERASE-RELATED"/>
    <property type="match status" value="1"/>
</dbReference>
<proteinExistence type="predicted"/>
<evidence type="ECO:0000256" key="1">
    <source>
        <dbReference type="ARBA" id="ARBA00022679"/>
    </source>
</evidence>
<keyword evidence="4" id="KW-1185">Reference proteome</keyword>
<dbReference type="InterPro" id="IPR029063">
    <property type="entry name" value="SAM-dependent_MTases_sf"/>
</dbReference>
<dbReference type="SUPFAM" id="SSF53335">
    <property type="entry name" value="S-adenosyl-L-methionine-dependent methyltransferases"/>
    <property type="match status" value="1"/>
</dbReference>
<name>A0ABV7A5X6_9BACI</name>
<reference evidence="4" key="1">
    <citation type="journal article" date="2019" name="Int. J. Syst. Evol. Microbiol.">
        <title>The Global Catalogue of Microorganisms (GCM) 10K type strain sequencing project: providing services to taxonomists for standard genome sequencing and annotation.</title>
        <authorList>
            <consortium name="The Broad Institute Genomics Platform"/>
            <consortium name="The Broad Institute Genome Sequencing Center for Infectious Disease"/>
            <person name="Wu L."/>
            <person name="Ma J."/>
        </authorList>
    </citation>
    <scope>NUCLEOTIDE SEQUENCE [LARGE SCALE GENOMIC DNA]</scope>
    <source>
        <strain evidence="4">KCTC 13193</strain>
    </source>
</reference>
<dbReference type="EMBL" id="JBHRRZ010000015">
    <property type="protein sequence ID" value="MFC2948415.1"/>
    <property type="molecule type" value="Genomic_DNA"/>
</dbReference>
<dbReference type="CDD" id="cd02440">
    <property type="entry name" value="AdoMet_MTases"/>
    <property type="match status" value="1"/>
</dbReference>
<comment type="caution">
    <text evidence="3">The sequence shown here is derived from an EMBL/GenBank/DDBJ whole genome shotgun (WGS) entry which is preliminary data.</text>
</comment>
<keyword evidence="1" id="KW-0808">Transferase</keyword>
<feature type="domain" description="Methyltransferase" evidence="2">
    <location>
        <begin position="40"/>
        <end position="134"/>
    </location>
</feature>
<accession>A0ABV7A5X6</accession>